<proteinExistence type="predicted"/>
<dbReference type="Proteomes" id="UP000006247">
    <property type="component" value="Unassembled WGS sequence"/>
</dbReference>
<name>C0DZL2_9CORY</name>
<comment type="caution">
    <text evidence="1">The sequence shown here is derived from an EMBL/GenBank/DDBJ whole genome shotgun (WGS) entry which is preliminary data.</text>
</comment>
<gene>
    <name evidence="1" type="ORF">CORMATOL_00154</name>
</gene>
<dbReference type="EMBL" id="ACEB01000002">
    <property type="protein sequence ID" value="EEG28329.1"/>
    <property type="molecule type" value="Genomic_DNA"/>
</dbReference>
<evidence type="ECO:0000313" key="2">
    <source>
        <dbReference type="Proteomes" id="UP000006247"/>
    </source>
</evidence>
<reference evidence="1 2" key="1">
    <citation type="submission" date="2009-01" db="EMBL/GenBank/DDBJ databases">
        <authorList>
            <person name="Fulton L."/>
            <person name="Clifton S."/>
            <person name="Chinwalla A.T."/>
            <person name="Mitreva M."/>
            <person name="Sodergren E."/>
            <person name="Weinstock G."/>
            <person name="Clifton S."/>
            <person name="Dooling D.J."/>
            <person name="Fulton B."/>
            <person name="Minx P."/>
            <person name="Pepin K.H."/>
            <person name="Johnson M."/>
            <person name="Bhonagiri V."/>
            <person name="Nash W.E."/>
            <person name="Mardis E.R."/>
            <person name="Wilson R.K."/>
        </authorList>
    </citation>
    <scope>NUCLEOTIDE SEQUENCE [LARGE SCALE GENOMIC DNA]</scope>
    <source>
        <strain evidence="1 2">ATCC 33806</strain>
    </source>
</reference>
<dbReference type="AlphaFoldDB" id="C0DZL2"/>
<sequence length="41" mass="4782">MVFGYGWMDFQEISGRQNGNHAYQVCCFVVWQIFRAGLPEP</sequence>
<organism evidence="1 2">
    <name type="scientific">Corynebacterium matruchotii ATCC 33806</name>
    <dbReference type="NCBI Taxonomy" id="566549"/>
    <lineage>
        <taxon>Bacteria</taxon>
        <taxon>Bacillati</taxon>
        <taxon>Actinomycetota</taxon>
        <taxon>Actinomycetes</taxon>
        <taxon>Mycobacteriales</taxon>
        <taxon>Corynebacteriaceae</taxon>
        <taxon>Corynebacterium</taxon>
    </lineage>
</organism>
<accession>C0DZL2</accession>
<dbReference type="HOGENOM" id="CLU_3268718_0_0_11"/>
<evidence type="ECO:0000313" key="1">
    <source>
        <dbReference type="EMBL" id="EEG28329.1"/>
    </source>
</evidence>
<protein>
    <submittedName>
        <fullName evidence="1">Uncharacterized protein</fullName>
    </submittedName>
</protein>